<gene>
    <name evidence="1" type="ORF">GOC83_07385</name>
</gene>
<proteinExistence type="predicted"/>
<accession>A0A847TZM5</accession>
<comment type="caution">
    <text evidence="1">The sequence shown here is derived from an EMBL/GenBank/DDBJ whole genome shotgun (WGS) entry which is preliminary data.</text>
</comment>
<evidence type="ECO:0000313" key="2">
    <source>
        <dbReference type="Proteomes" id="UP000610611"/>
    </source>
</evidence>
<dbReference type="EMBL" id="WOWB01000001">
    <property type="protein sequence ID" value="NLV05956.1"/>
    <property type="molecule type" value="Genomic_DNA"/>
</dbReference>
<organism evidence="1 2">
    <name type="scientific">Haloarcula rubripromontorii</name>
    <dbReference type="NCBI Taxonomy" id="1705562"/>
    <lineage>
        <taxon>Archaea</taxon>
        <taxon>Methanobacteriati</taxon>
        <taxon>Methanobacteriota</taxon>
        <taxon>Stenosarchaea group</taxon>
        <taxon>Halobacteria</taxon>
        <taxon>Halobacteriales</taxon>
        <taxon>Haloarculaceae</taxon>
        <taxon>Haloarcula</taxon>
    </lineage>
</organism>
<dbReference type="RefSeq" id="WP_170083117.1">
    <property type="nucleotide sequence ID" value="NZ_WOWB01000001.1"/>
</dbReference>
<reference evidence="1" key="1">
    <citation type="submission" date="2019-12" db="EMBL/GenBank/DDBJ databases">
        <title>The whole-genome sequencing of Haloarcula japonica strain pws8.</title>
        <authorList>
            <person name="Verma D.K."/>
            <person name="Gopal K."/>
            <person name="Prasad E.S."/>
        </authorList>
    </citation>
    <scope>NUCLEOTIDE SEQUENCE</scope>
    <source>
        <strain evidence="1">Pws8</strain>
    </source>
</reference>
<evidence type="ECO:0000313" key="1">
    <source>
        <dbReference type="EMBL" id="NLV05956.1"/>
    </source>
</evidence>
<protein>
    <submittedName>
        <fullName evidence="1">Uncharacterized protein</fullName>
    </submittedName>
</protein>
<dbReference type="Proteomes" id="UP000610611">
    <property type="component" value="Unassembled WGS sequence"/>
</dbReference>
<sequence length="96" mass="10663">MSNPVDGGNEEALPTELATYQNRKLLLWQLAVDGRSLCGIRFVARERDLQNAPVEEQVQAFVDDILSDGAIRPEYDAMADWEALEAAHGDTADQFL</sequence>
<name>A0A847TZM5_9EURY</name>
<dbReference type="AlphaFoldDB" id="A0A847TZM5"/>